<keyword evidence="6" id="KW-0812">Transmembrane</keyword>
<dbReference type="Pfam" id="PF05227">
    <property type="entry name" value="CHASE3"/>
    <property type="match status" value="1"/>
</dbReference>
<keyword evidence="3" id="KW-0597">Phosphoprotein</keyword>
<feature type="domain" description="Histidine kinase" evidence="7">
    <location>
        <begin position="237"/>
        <end position="472"/>
    </location>
</feature>
<dbReference type="InterPro" id="IPR036890">
    <property type="entry name" value="HATPase_C_sf"/>
</dbReference>
<evidence type="ECO:0000256" key="1">
    <source>
        <dbReference type="ARBA" id="ARBA00000085"/>
    </source>
</evidence>
<keyword evidence="5 8" id="KW-0418">Kinase</keyword>
<evidence type="ECO:0000256" key="6">
    <source>
        <dbReference type="SAM" id="Phobius"/>
    </source>
</evidence>
<dbReference type="Gene3D" id="3.30.565.10">
    <property type="entry name" value="Histidine kinase-like ATPase, C-terminal domain"/>
    <property type="match status" value="1"/>
</dbReference>
<dbReference type="InterPro" id="IPR003661">
    <property type="entry name" value="HisK_dim/P_dom"/>
</dbReference>
<dbReference type="GO" id="GO:0030295">
    <property type="term" value="F:protein kinase activator activity"/>
    <property type="evidence" value="ECO:0007669"/>
    <property type="project" value="TreeGrafter"/>
</dbReference>
<keyword evidence="6" id="KW-0472">Membrane</keyword>
<organism evidence="8 9">
    <name type="scientific">Chelatococcus reniformis</name>
    <dbReference type="NCBI Taxonomy" id="1494448"/>
    <lineage>
        <taxon>Bacteria</taxon>
        <taxon>Pseudomonadati</taxon>
        <taxon>Pseudomonadota</taxon>
        <taxon>Alphaproteobacteria</taxon>
        <taxon>Hyphomicrobiales</taxon>
        <taxon>Chelatococcaceae</taxon>
        <taxon>Chelatococcus</taxon>
    </lineage>
</organism>
<dbReference type="SUPFAM" id="SSF47384">
    <property type="entry name" value="Homodimeric domain of signal transducing histidine kinase"/>
    <property type="match status" value="1"/>
</dbReference>
<evidence type="ECO:0000256" key="3">
    <source>
        <dbReference type="ARBA" id="ARBA00022553"/>
    </source>
</evidence>
<dbReference type="Pfam" id="PF00512">
    <property type="entry name" value="HisKA"/>
    <property type="match status" value="1"/>
</dbReference>
<accession>A0A916X8J1</accession>
<dbReference type="AlphaFoldDB" id="A0A916X8J1"/>
<dbReference type="GO" id="GO:0007234">
    <property type="term" value="P:osmosensory signaling via phosphorelay pathway"/>
    <property type="evidence" value="ECO:0007669"/>
    <property type="project" value="TreeGrafter"/>
</dbReference>
<dbReference type="InterPro" id="IPR003594">
    <property type="entry name" value="HATPase_dom"/>
</dbReference>
<dbReference type="Proteomes" id="UP000637002">
    <property type="component" value="Unassembled WGS sequence"/>
</dbReference>
<keyword evidence="6" id="KW-1133">Transmembrane helix</keyword>
<dbReference type="InterPro" id="IPR005467">
    <property type="entry name" value="His_kinase_dom"/>
</dbReference>
<keyword evidence="9" id="KW-1185">Reference proteome</keyword>
<dbReference type="InterPro" id="IPR036097">
    <property type="entry name" value="HisK_dim/P_sf"/>
</dbReference>
<dbReference type="PANTHER" id="PTHR42878:SF15">
    <property type="entry name" value="BACTERIOPHYTOCHROME"/>
    <property type="match status" value="1"/>
</dbReference>
<dbReference type="PANTHER" id="PTHR42878">
    <property type="entry name" value="TWO-COMPONENT HISTIDINE KINASE"/>
    <property type="match status" value="1"/>
</dbReference>
<evidence type="ECO:0000259" key="7">
    <source>
        <dbReference type="PROSITE" id="PS50109"/>
    </source>
</evidence>
<evidence type="ECO:0000256" key="2">
    <source>
        <dbReference type="ARBA" id="ARBA00012438"/>
    </source>
</evidence>
<dbReference type="SUPFAM" id="SSF55874">
    <property type="entry name" value="ATPase domain of HSP90 chaperone/DNA topoisomerase II/histidine kinase"/>
    <property type="match status" value="1"/>
</dbReference>
<comment type="catalytic activity">
    <reaction evidence="1">
        <text>ATP + protein L-histidine = ADP + protein N-phospho-L-histidine.</text>
        <dbReference type="EC" id="2.7.13.3"/>
    </reaction>
</comment>
<proteinExistence type="predicted"/>
<dbReference type="EC" id="2.7.13.3" evidence="2"/>
<feature type="transmembrane region" description="Helical" evidence="6">
    <location>
        <begin position="169"/>
        <end position="192"/>
    </location>
</feature>
<protein>
    <recommendedName>
        <fullName evidence="2">histidine kinase</fullName>
        <ecNumber evidence="2">2.7.13.3</ecNumber>
    </recommendedName>
</protein>
<comment type="caution">
    <text evidence="8">The sequence shown here is derived from an EMBL/GenBank/DDBJ whole genome shotgun (WGS) entry which is preliminary data.</text>
</comment>
<reference evidence="8" key="1">
    <citation type="journal article" date="2014" name="Int. J. Syst. Evol. Microbiol.">
        <title>Complete genome sequence of Corynebacterium casei LMG S-19264T (=DSM 44701T), isolated from a smear-ripened cheese.</title>
        <authorList>
            <consortium name="US DOE Joint Genome Institute (JGI-PGF)"/>
            <person name="Walter F."/>
            <person name="Albersmeier A."/>
            <person name="Kalinowski J."/>
            <person name="Ruckert C."/>
        </authorList>
    </citation>
    <scope>NUCLEOTIDE SEQUENCE</scope>
    <source>
        <strain evidence="8">CGMCC 1.12919</strain>
    </source>
</reference>
<gene>
    <name evidence="8" type="ORF">GCM10010994_08700</name>
</gene>
<dbReference type="SMART" id="SM00387">
    <property type="entry name" value="HATPase_c"/>
    <property type="match status" value="1"/>
</dbReference>
<name>A0A916X8J1_9HYPH</name>
<dbReference type="InterPro" id="IPR004358">
    <property type="entry name" value="Sig_transdc_His_kin-like_C"/>
</dbReference>
<evidence type="ECO:0000313" key="9">
    <source>
        <dbReference type="Proteomes" id="UP000637002"/>
    </source>
</evidence>
<dbReference type="SMART" id="SM00388">
    <property type="entry name" value="HisKA"/>
    <property type="match status" value="1"/>
</dbReference>
<dbReference type="EMBL" id="BMGG01000001">
    <property type="protein sequence ID" value="GGC51851.1"/>
    <property type="molecule type" value="Genomic_DNA"/>
</dbReference>
<evidence type="ECO:0000313" key="8">
    <source>
        <dbReference type="EMBL" id="GGC51851.1"/>
    </source>
</evidence>
<keyword evidence="4" id="KW-0808">Transferase</keyword>
<dbReference type="PRINTS" id="PR00344">
    <property type="entry name" value="BCTRLSENSOR"/>
</dbReference>
<dbReference type="CDD" id="cd00082">
    <property type="entry name" value="HisKA"/>
    <property type="match status" value="1"/>
</dbReference>
<dbReference type="Gene3D" id="1.10.287.130">
    <property type="match status" value="1"/>
</dbReference>
<dbReference type="InterPro" id="IPR050351">
    <property type="entry name" value="BphY/WalK/GraS-like"/>
</dbReference>
<dbReference type="Pfam" id="PF02518">
    <property type="entry name" value="HATPase_c"/>
    <property type="match status" value="1"/>
</dbReference>
<evidence type="ECO:0000256" key="5">
    <source>
        <dbReference type="ARBA" id="ARBA00022777"/>
    </source>
</evidence>
<reference evidence="8" key="2">
    <citation type="submission" date="2020-09" db="EMBL/GenBank/DDBJ databases">
        <authorList>
            <person name="Sun Q."/>
            <person name="Zhou Y."/>
        </authorList>
    </citation>
    <scope>NUCLEOTIDE SEQUENCE</scope>
    <source>
        <strain evidence="8">CGMCC 1.12919</strain>
    </source>
</reference>
<dbReference type="GO" id="GO:0000155">
    <property type="term" value="F:phosphorelay sensor kinase activity"/>
    <property type="evidence" value="ECO:0007669"/>
    <property type="project" value="InterPro"/>
</dbReference>
<dbReference type="CDD" id="cd19410">
    <property type="entry name" value="HK9-like_sensor"/>
    <property type="match status" value="1"/>
</dbReference>
<dbReference type="InterPro" id="IPR007891">
    <property type="entry name" value="CHASE3"/>
</dbReference>
<dbReference type="GO" id="GO:0000156">
    <property type="term" value="F:phosphorelay response regulator activity"/>
    <property type="evidence" value="ECO:0007669"/>
    <property type="project" value="TreeGrafter"/>
</dbReference>
<sequence>MIAGFAALLVTGATAIWLVRKTAADTELVVHSQTVQNLIQRIFSLAQDGETGQRGYLLTGDAAYLGPYERATAGMPEALQSLQRMTADNPAQQARISDLTSAVQDKLAELGQTISIYRSGRQAEAFAAVRSGQGREAMARVRAAVGELSRAESELLGRRSADSAATVSWLLGVSLAALLLIAGVAAGSLLVVRRYTSELHRAQAELAQANTGLEEVVAARTAELVRANEEVQRFAYIVSHDLRSPLVNIMGFTSELDASRQAIARQFERLAETAPGLVGEEAKLAVEEDLPEAIGFIRASTTKMDRLINAILKLSRDGRRTPTPERIAVGDMVAAIAATLQQQTSAAGAEIEIGALPALVSDRLALEQIFSNLIENAVKYLDASRPGRIAVRGRAAGPRIVYEIADNGRGIDPKDHERIFELFRRSGAQDRPGEGLGLSFVRNSVRRLGGTITVASAPGRGSTFTLDFPRVLQRSNESLAA</sequence>
<dbReference type="CDD" id="cd00075">
    <property type="entry name" value="HATPase"/>
    <property type="match status" value="1"/>
</dbReference>
<dbReference type="PROSITE" id="PS50109">
    <property type="entry name" value="HIS_KIN"/>
    <property type="match status" value="1"/>
</dbReference>
<evidence type="ECO:0000256" key="4">
    <source>
        <dbReference type="ARBA" id="ARBA00022679"/>
    </source>
</evidence>